<proteinExistence type="inferred from homology"/>
<evidence type="ECO:0000313" key="10">
    <source>
        <dbReference type="Proteomes" id="UP001149719"/>
    </source>
</evidence>
<keyword evidence="3 7" id="KW-0413">Isomerase</keyword>
<name>A0ABT4JUC2_9GAMM</name>
<dbReference type="NCBIfam" id="TIGR00093">
    <property type="entry name" value="pseudouridine synthase"/>
    <property type="match status" value="1"/>
</dbReference>
<protein>
    <recommendedName>
        <fullName evidence="7">Pseudouridine synthase</fullName>
        <ecNumber evidence="7">5.4.99.-</ecNumber>
    </recommendedName>
</protein>
<dbReference type="RefSeq" id="WP_269125145.1">
    <property type="nucleotide sequence ID" value="NZ_JAPUBN010000015.1"/>
</dbReference>
<sequence length="233" mass="26589">MRLDKFICKSTELTKVTALQYIHEGIIKVNGEIILDAATQVHENNHVTLNGNRLTARDFRYILMHKPAKTICSNIDEAYPSLFNYVDVEKVSELHIAGRLDADTTGLVLITDDGRWSFNITRPTQKCQKVYRVQLSRELLSNTQAKFEQGLQLQGEKQLTLPAKLDIIHAKEVLLTITEGRFHQVKRMFAAVGNRVVSLHRERIGDVCLDVDVGQWRHLTPEEVRSFNHTLSS</sequence>
<organism evidence="9 10">
    <name type="scientific">Marinomonas phaeophyticola</name>
    <dbReference type="NCBI Taxonomy" id="3004091"/>
    <lineage>
        <taxon>Bacteria</taxon>
        <taxon>Pseudomonadati</taxon>
        <taxon>Pseudomonadota</taxon>
        <taxon>Gammaproteobacteria</taxon>
        <taxon>Oceanospirillales</taxon>
        <taxon>Oceanospirillaceae</taxon>
        <taxon>Marinomonas</taxon>
    </lineage>
</organism>
<dbReference type="CDD" id="cd02553">
    <property type="entry name" value="PseudoU_synth_RsuA"/>
    <property type="match status" value="1"/>
</dbReference>
<dbReference type="SUPFAM" id="SSF55120">
    <property type="entry name" value="Pseudouridine synthase"/>
    <property type="match status" value="1"/>
</dbReference>
<evidence type="ECO:0000313" key="9">
    <source>
        <dbReference type="EMBL" id="MCZ2721940.1"/>
    </source>
</evidence>
<evidence type="ECO:0000256" key="5">
    <source>
        <dbReference type="ARBA" id="ARBA00037590"/>
    </source>
</evidence>
<comment type="function">
    <text evidence="5">Responsible for synthesis of pseudouridine from uracil-516 in 16S ribosomal RNA.</text>
</comment>
<dbReference type="PANTHER" id="PTHR47683">
    <property type="entry name" value="PSEUDOURIDINE SYNTHASE FAMILY PROTEIN-RELATED"/>
    <property type="match status" value="1"/>
</dbReference>
<dbReference type="Gene3D" id="3.30.70.580">
    <property type="entry name" value="Pseudouridine synthase I, catalytic domain, N-terminal subdomain"/>
    <property type="match status" value="1"/>
</dbReference>
<dbReference type="PROSITE" id="PS01149">
    <property type="entry name" value="PSI_RSU"/>
    <property type="match status" value="1"/>
</dbReference>
<dbReference type="Pfam" id="PF00849">
    <property type="entry name" value="PseudoU_synth_2"/>
    <property type="match status" value="1"/>
</dbReference>
<evidence type="ECO:0000256" key="7">
    <source>
        <dbReference type="RuleBase" id="RU003887"/>
    </source>
</evidence>
<reference evidence="9" key="1">
    <citation type="submission" date="2022-12" db="EMBL/GenBank/DDBJ databases">
        <title>Marinomonas 15G1-11 sp. nov, isolated from marine algae.</title>
        <authorList>
            <person name="Butt M."/>
            <person name="Choi D.G."/>
            <person name="Kim J.M."/>
            <person name="Lee J.K."/>
            <person name="Baek J.H."/>
            <person name="Jeon C.O."/>
        </authorList>
    </citation>
    <scope>NUCLEOTIDE SEQUENCE</scope>
    <source>
        <strain evidence="9">15G1-11</strain>
    </source>
</reference>
<dbReference type="Pfam" id="PF01479">
    <property type="entry name" value="S4"/>
    <property type="match status" value="1"/>
</dbReference>
<dbReference type="InterPro" id="IPR000748">
    <property type="entry name" value="PsdUridine_synth_RsuA/RluB/E/F"/>
</dbReference>
<dbReference type="InterPro" id="IPR036986">
    <property type="entry name" value="S4_RNA-bd_sf"/>
</dbReference>
<evidence type="ECO:0000256" key="3">
    <source>
        <dbReference type="ARBA" id="ARBA00023235"/>
    </source>
</evidence>
<keyword evidence="10" id="KW-1185">Reference proteome</keyword>
<evidence type="ECO:0000256" key="2">
    <source>
        <dbReference type="ARBA" id="ARBA00022884"/>
    </source>
</evidence>
<comment type="catalytic activity">
    <reaction evidence="4">
        <text>uridine(516) in 16S rRNA = pseudouridine(516) in 16S rRNA</text>
        <dbReference type="Rhea" id="RHEA:38867"/>
        <dbReference type="Rhea" id="RHEA-COMP:10089"/>
        <dbReference type="Rhea" id="RHEA-COMP:10090"/>
        <dbReference type="ChEBI" id="CHEBI:65314"/>
        <dbReference type="ChEBI" id="CHEBI:65315"/>
        <dbReference type="EC" id="5.4.99.19"/>
    </reaction>
</comment>
<dbReference type="InterPro" id="IPR020094">
    <property type="entry name" value="TruA/RsuA/RluB/E/F_N"/>
</dbReference>
<dbReference type="InterPro" id="IPR006145">
    <property type="entry name" value="PsdUridine_synth_RsuA/RluA"/>
</dbReference>
<dbReference type="InterPro" id="IPR018496">
    <property type="entry name" value="PsdUridine_synth_RsuA/RluB_CS"/>
</dbReference>
<comment type="caution">
    <text evidence="9">The sequence shown here is derived from an EMBL/GenBank/DDBJ whole genome shotgun (WGS) entry which is preliminary data.</text>
</comment>
<keyword evidence="2 6" id="KW-0694">RNA-binding</keyword>
<dbReference type="EMBL" id="JAPUBN010000015">
    <property type="protein sequence ID" value="MCZ2721940.1"/>
    <property type="molecule type" value="Genomic_DNA"/>
</dbReference>
<dbReference type="InterPro" id="IPR050343">
    <property type="entry name" value="RsuA_PseudoU_synthase"/>
</dbReference>
<gene>
    <name evidence="9" type="ORF">O1D97_09820</name>
</gene>
<dbReference type="CDD" id="cd00165">
    <property type="entry name" value="S4"/>
    <property type="match status" value="1"/>
</dbReference>
<dbReference type="PROSITE" id="PS50889">
    <property type="entry name" value="S4"/>
    <property type="match status" value="1"/>
</dbReference>
<dbReference type="InterPro" id="IPR020103">
    <property type="entry name" value="PsdUridine_synth_cat_dom_sf"/>
</dbReference>
<dbReference type="SUPFAM" id="SSF55174">
    <property type="entry name" value="Alpha-L RNA-binding motif"/>
    <property type="match status" value="1"/>
</dbReference>
<evidence type="ECO:0000259" key="8">
    <source>
        <dbReference type="SMART" id="SM00363"/>
    </source>
</evidence>
<dbReference type="Gene3D" id="3.10.290.10">
    <property type="entry name" value="RNA-binding S4 domain"/>
    <property type="match status" value="1"/>
</dbReference>
<dbReference type="Proteomes" id="UP001149719">
    <property type="component" value="Unassembled WGS sequence"/>
</dbReference>
<evidence type="ECO:0000256" key="1">
    <source>
        <dbReference type="ARBA" id="ARBA00008348"/>
    </source>
</evidence>
<accession>A0ABT4JUC2</accession>
<dbReference type="PANTHER" id="PTHR47683:SF4">
    <property type="entry name" value="PSEUDOURIDINE SYNTHASE"/>
    <property type="match status" value="1"/>
</dbReference>
<dbReference type="EC" id="5.4.99.-" evidence="7"/>
<dbReference type="SMART" id="SM00363">
    <property type="entry name" value="S4"/>
    <property type="match status" value="1"/>
</dbReference>
<evidence type="ECO:0000256" key="4">
    <source>
        <dbReference type="ARBA" id="ARBA00036749"/>
    </source>
</evidence>
<dbReference type="Gene3D" id="3.30.70.1560">
    <property type="entry name" value="Alpha-L RNA-binding motif"/>
    <property type="match status" value="1"/>
</dbReference>
<dbReference type="InterPro" id="IPR042092">
    <property type="entry name" value="PsdUridine_s_RsuA/RluB/E/F_cat"/>
</dbReference>
<comment type="similarity">
    <text evidence="1 7">Belongs to the pseudouridine synthase RsuA family.</text>
</comment>
<feature type="domain" description="RNA-binding S4" evidence="8">
    <location>
        <begin position="1"/>
        <end position="60"/>
    </location>
</feature>
<evidence type="ECO:0000256" key="6">
    <source>
        <dbReference type="PROSITE-ProRule" id="PRU00182"/>
    </source>
</evidence>
<dbReference type="InterPro" id="IPR002942">
    <property type="entry name" value="S4_RNA-bd"/>
</dbReference>